<keyword evidence="9" id="KW-0418">Kinase</keyword>
<dbReference type="InterPro" id="IPR005467">
    <property type="entry name" value="His_kinase_dom"/>
</dbReference>
<dbReference type="CDD" id="cd12914">
    <property type="entry name" value="PDC1_DGC_like"/>
    <property type="match status" value="1"/>
</dbReference>
<gene>
    <name evidence="16" type="ORF">PITCH_A760057</name>
</gene>
<feature type="transmembrane region" description="Helical" evidence="14">
    <location>
        <begin position="30"/>
        <end position="53"/>
    </location>
</feature>
<evidence type="ECO:0000256" key="10">
    <source>
        <dbReference type="ARBA" id="ARBA00022840"/>
    </source>
</evidence>
<dbReference type="InterPro" id="IPR036097">
    <property type="entry name" value="HisK_dim/P_sf"/>
</dbReference>
<evidence type="ECO:0000256" key="4">
    <source>
        <dbReference type="ARBA" id="ARBA00022475"/>
    </source>
</evidence>
<sequence>MSLLQRFKPRFWDYQHVPGGPAKRLVNFPLIWKVSVLVTVAVSLGPLIFITIVDYNVTRRSVESDIMLRTARTVSNIRRSVSFFLEERSLSLDFIARDNDLTALNNTARLNSILMNLREGFGKFTDLGVIDSSGRQTNYVGPYSLLNKDYSDQDWYMQVVKGGVYISDVFLGFRKVPHMVIAVRRDLSEGSFFVLRASLDIAIFESVLSSVELDRLGDAFIINHQGVLQTSSRENGNVLEKVPLPVPPYSSQTEVVEGKDSNGRDIVIGYRYIDKTPFILMIVKKKKALIESWQKTRLELIGFLIGSIILILAVIVGIATYLINRMYLADEKRIMILHEMEYSNKMASIGRLAAGVAHEINNPLAIINEKAGLIKDLFTFKDIYAKDHKLIGIVDSIISSVDRCGKITRRLLRFARHMNVSLQSINLEEVINEVLDFLNKEAEYRSIVVSVKVQKDIPDFENDRGKLQQIFLNIVNNAFAAMSDGGHLDIVAEMKHRNSILITITDDGCGIPETDLTHIFEPFFSTKTGQGGTGLGLSITYSLVHEIGGSVSVQSEVGKGTTFSITLPLKNIKAEGD</sequence>
<dbReference type="SUPFAM" id="SSF47384">
    <property type="entry name" value="Homodimeric domain of signal transducing histidine kinase"/>
    <property type="match status" value="1"/>
</dbReference>
<dbReference type="InterPro" id="IPR033479">
    <property type="entry name" value="dCache_1"/>
</dbReference>
<dbReference type="AlphaFoldDB" id="A0A445N2B8"/>
<dbReference type="PRINTS" id="PR00344">
    <property type="entry name" value="BCTRLSENSOR"/>
</dbReference>
<dbReference type="SMART" id="SM00388">
    <property type="entry name" value="HisKA"/>
    <property type="match status" value="1"/>
</dbReference>
<evidence type="ECO:0000256" key="1">
    <source>
        <dbReference type="ARBA" id="ARBA00000085"/>
    </source>
</evidence>
<keyword evidence="5" id="KW-0597">Phosphoprotein</keyword>
<evidence type="ECO:0000256" key="13">
    <source>
        <dbReference type="ARBA" id="ARBA00023136"/>
    </source>
</evidence>
<dbReference type="Gene3D" id="3.30.565.10">
    <property type="entry name" value="Histidine kinase-like ATPase, C-terminal domain"/>
    <property type="match status" value="1"/>
</dbReference>
<evidence type="ECO:0000313" key="16">
    <source>
        <dbReference type="EMBL" id="SPD75847.1"/>
    </source>
</evidence>
<keyword evidence="7 14" id="KW-0812">Transmembrane</keyword>
<evidence type="ECO:0000256" key="3">
    <source>
        <dbReference type="ARBA" id="ARBA00012438"/>
    </source>
</evidence>
<evidence type="ECO:0000256" key="9">
    <source>
        <dbReference type="ARBA" id="ARBA00022777"/>
    </source>
</evidence>
<dbReference type="CDD" id="cd00082">
    <property type="entry name" value="HisKA"/>
    <property type="match status" value="1"/>
</dbReference>
<dbReference type="PANTHER" id="PTHR43065:SF46">
    <property type="entry name" value="C4-DICARBOXYLATE TRANSPORT SENSOR PROTEIN DCTB"/>
    <property type="match status" value="1"/>
</dbReference>
<evidence type="ECO:0000256" key="2">
    <source>
        <dbReference type="ARBA" id="ARBA00004651"/>
    </source>
</evidence>
<dbReference type="PANTHER" id="PTHR43065">
    <property type="entry name" value="SENSOR HISTIDINE KINASE"/>
    <property type="match status" value="1"/>
</dbReference>
<dbReference type="EC" id="2.7.13.3" evidence="3"/>
<dbReference type="CDD" id="cd18774">
    <property type="entry name" value="PDC2_HK_sensor"/>
    <property type="match status" value="1"/>
</dbReference>
<keyword evidence="6" id="KW-0808">Transferase</keyword>
<keyword evidence="11 14" id="KW-1133">Transmembrane helix</keyword>
<comment type="subcellular location">
    <subcellularLocation>
        <location evidence="2">Cell membrane</location>
        <topology evidence="2">Multi-pass membrane protein</topology>
    </subcellularLocation>
</comment>
<evidence type="ECO:0000256" key="7">
    <source>
        <dbReference type="ARBA" id="ARBA00022692"/>
    </source>
</evidence>
<dbReference type="SMART" id="SM00387">
    <property type="entry name" value="HATPase_c"/>
    <property type="match status" value="1"/>
</dbReference>
<evidence type="ECO:0000256" key="14">
    <source>
        <dbReference type="SAM" id="Phobius"/>
    </source>
</evidence>
<dbReference type="GO" id="GO:0005886">
    <property type="term" value="C:plasma membrane"/>
    <property type="evidence" value="ECO:0007669"/>
    <property type="project" value="UniProtKB-SubCell"/>
</dbReference>
<keyword evidence="10" id="KW-0067">ATP-binding</keyword>
<dbReference type="SUPFAM" id="SSF55874">
    <property type="entry name" value="ATPase domain of HSP90 chaperone/DNA topoisomerase II/histidine kinase"/>
    <property type="match status" value="1"/>
</dbReference>
<dbReference type="Pfam" id="PF00512">
    <property type="entry name" value="HisKA"/>
    <property type="match status" value="1"/>
</dbReference>
<feature type="transmembrane region" description="Helical" evidence="14">
    <location>
        <begin position="300"/>
        <end position="323"/>
    </location>
</feature>
<keyword evidence="13 14" id="KW-0472">Membrane</keyword>
<dbReference type="GO" id="GO:0005524">
    <property type="term" value="F:ATP binding"/>
    <property type="evidence" value="ECO:0007669"/>
    <property type="project" value="UniProtKB-KW"/>
</dbReference>
<evidence type="ECO:0000256" key="8">
    <source>
        <dbReference type="ARBA" id="ARBA00022741"/>
    </source>
</evidence>
<evidence type="ECO:0000256" key="11">
    <source>
        <dbReference type="ARBA" id="ARBA00022989"/>
    </source>
</evidence>
<name>A0A445N2B8_9BACT</name>
<feature type="domain" description="Histidine kinase" evidence="15">
    <location>
        <begin position="355"/>
        <end position="571"/>
    </location>
</feature>
<reference evidence="16" key="1">
    <citation type="submission" date="2018-01" db="EMBL/GenBank/DDBJ databases">
        <authorList>
            <person name="Regsiter A."/>
            <person name="William W."/>
        </authorList>
    </citation>
    <scope>NUCLEOTIDE SEQUENCE</scope>
    <source>
        <strain evidence="16">TRIP AH-1</strain>
    </source>
</reference>
<evidence type="ECO:0000256" key="5">
    <source>
        <dbReference type="ARBA" id="ARBA00022553"/>
    </source>
</evidence>
<accession>A0A445N2B8</accession>
<organism evidence="16">
    <name type="scientific">uncultured Desulfobacterium sp</name>
    <dbReference type="NCBI Taxonomy" id="201089"/>
    <lineage>
        <taxon>Bacteria</taxon>
        <taxon>Pseudomonadati</taxon>
        <taxon>Thermodesulfobacteriota</taxon>
        <taxon>Desulfobacteria</taxon>
        <taxon>Desulfobacterales</taxon>
        <taxon>Desulfobacteriaceae</taxon>
        <taxon>Desulfobacterium</taxon>
        <taxon>environmental samples</taxon>
    </lineage>
</organism>
<keyword evidence="8" id="KW-0547">Nucleotide-binding</keyword>
<dbReference type="InterPro" id="IPR036890">
    <property type="entry name" value="HATPase_C_sf"/>
</dbReference>
<dbReference type="PROSITE" id="PS50109">
    <property type="entry name" value="HIS_KIN"/>
    <property type="match status" value="1"/>
</dbReference>
<evidence type="ECO:0000256" key="6">
    <source>
        <dbReference type="ARBA" id="ARBA00022679"/>
    </source>
</evidence>
<dbReference type="EMBL" id="OJIN01000221">
    <property type="protein sequence ID" value="SPD75847.1"/>
    <property type="molecule type" value="Genomic_DNA"/>
</dbReference>
<evidence type="ECO:0000259" key="15">
    <source>
        <dbReference type="PROSITE" id="PS50109"/>
    </source>
</evidence>
<dbReference type="InterPro" id="IPR004358">
    <property type="entry name" value="Sig_transdc_His_kin-like_C"/>
</dbReference>
<proteinExistence type="predicted"/>
<dbReference type="Gene3D" id="1.10.287.130">
    <property type="match status" value="1"/>
</dbReference>
<comment type="catalytic activity">
    <reaction evidence="1">
        <text>ATP + protein L-histidine = ADP + protein N-phospho-L-histidine.</text>
        <dbReference type="EC" id="2.7.13.3"/>
    </reaction>
</comment>
<keyword evidence="4" id="KW-1003">Cell membrane</keyword>
<dbReference type="Pfam" id="PF02518">
    <property type="entry name" value="HATPase_c"/>
    <property type="match status" value="1"/>
</dbReference>
<evidence type="ECO:0000256" key="12">
    <source>
        <dbReference type="ARBA" id="ARBA00023012"/>
    </source>
</evidence>
<dbReference type="Gene3D" id="3.30.450.20">
    <property type="entry name" value="PAS domain"/>
    <property type="match status" value="1"/>
</dbReference>
<keyword evidence="12" id="KW-0902">Two-component regulatory system</keyword>
<dbReference type="Pfam" id="PF02743">
    <property type="entry name" value="dCache_1"/>
    <property type="match status" value="1"/>
</dbReference>
<dbReference type="InterPro" id="IPR003661">
    <property type="entry name" value="HisK_dim/P_dom"/>
</dbReference>
<dbReference type="GO" id="GO:0000155">
    <property type="term" value="F:phosphorelay sensor kinase activity"/>
    <property type="evidence" value="ECO:0007669"/>
    <property type="project" value="InterPro"/>
</dbReference>
<dbReference type="InterPro" id="IPR003594">
    <property type="entry name" value="HATPase_dom"/>
</dbReference>
<protein>
    <recommendedName>
        <fullName evidence="3">histidine kinase</fullName>
        <ecNumber evidence="3">2.7.13.3</ecNumber>
    </recommendedName>
</protein>